<dbReference type="RefSeq" id="WP_107718836.1">
    <property type="nucleotide sequence ID" value="NZ_CAXBOP010000001.1"/>
</dbReference>
<accession>A0A2R4M0A2</accession>
<organism evidence="2 3">
    <name type="scientific">Celeribacter baekdonensis</name>
    <dbReference type="NCBI Taxonomy" id="875171"/>
    <lineage>
        <taxon>Bacteria</taxon>
        <taxon>Pseudomonadati</taxon>
        <taxon>Pseudomonadota</taxon>
        <taxon>Alphaproteobacteria</taxon>
        <taxon>Rhodobacterales</taxon>
        <taxon>Roseobacteraceae</taxon>
        <taxon>Celeribacter</taxon>
    </lineage>
</organism>
<reference evidence="2 3" key="1">
    <citation type="submission" date="2018-03" db="EMBL/GenBank/DDBJ databases">
        <title>The Complete Genome of Celeribacter baekdonensis strain LH4, a Thiosulfate-Oxidizing Alphaproteobacterium Isolated from Gulf of Mexico Continental Slope Sediments.</title>
        <authorList>
            <person name="Flood B.E."/>
            <person name="Bailey J.V."/>
            <person name="Leprich D."/>
        </authorList>
    </citation>
    <scope>NUCLEOTIDE SEQUENCE [LARGE SCALE GENOMIC DNA]</scope>
    <source>
        <strain evidence="2 3">LH4</strain>
    </source>
</reference>
<evidence type="ECO:0000256" key="1">
    <source>
        <dbReference type="SAM" id="MobiDB-lite"/>
    </source>
</evidence>
<proteinExistence type="predicted"/>
<sequence length="106" mass="11751">MTDNGSGHENERNDGRDPSQRLRVQDILSNYANGLPMGTEVMTADGILPVEYLEPGDRIITRGGMRRLRDIDTLAPKRFKLVFEREEAIYAGGILVMSESGLPFAA</sequence>
<dbReference type="OrthoDB" id="7873527at2"/>
<dbReference type="Proteomes" id="UP000241447">
    <property type="component" value="Chromosome"/>
</dbReference>
<dbReference type="KEGG" id="cbak:DA792_05560"/>
<feature type="region of interest" description="Disordered" evidence="1">
    <location>
        <begin position="1"/>
        <end position="22"/>
    </location>
</feature>
<name>A0A2R4M0A2_9RHOB</name>
<protein>
    <recommendedName>
        <fullName evidence="4">Hedgehog/Intein (Hint) domain-containing protein</fullName>
    </recommendedName>
</protein>
<dbReference type="EMBL" id="CP028475">
    <property type="protein sequence ID" value="AVW90624.1"/>
    <property type="molecule type" value="Genomic_DNA"/>
</dbReference>
<gene>
    <name evidence="2" type="ORF">DA792_05560</name>
</gene>
<evidence type="ECO:0008006" key="4">
    <source>
        <dbReference type="Google" id="ProtNLM"/>
    </source>
</evidence>
<evidence type="ECO:0000313" key="2">
    <source>
        <dbReference type="EMBL" id="AVW90624.1"/>
    </source>
</evidence>
<dbReference type="AlphaFoldDB" id="A0A2R4M0A2"/>
<evidence type="ECO:0000313" key="3">
    <source>
        <dbReference type="Proteomes" id="UP000241447"/>
    </source>
</evidence>